<name>A0A835KLS7_9POAL</name>
<accession>A0A835KLS7</accession>
<evidence type="ECO:0000313" key="2">
    <source>
        <dbReference type="EMBL" id="KAF8757374.1"/>
    </source>
</evidence>
<dbReference type="Proteomes" id="UP000636709">
    <property type="component" value="Unassembled WGS sequence"/>
</dbReference>
<feature type="compositionally biased region" description="Low complexity" evidence="1">
    <location>
        <begin position="1"/>
        <end position="11"/>
    </location>
</feature>
<feature type="region of interest" description="Disordered" evidence="1">
    <location>
        <begin position="1"/>
        <end position="21"/>
    </location>
</feature>
<proteinExistence type="predicted"/>
<keyword evidence="3" id="KW-1185">Reference proteome</keyword>
<reference evidence="2" key="1">
    <citation type="submission" date="2020-07" db="EMBL/GenBank/DDBJ databases">
        <title>Genome sequence and genetic diversity analysis of an under-domesticated orphan crop, white fonio (Digitaria exilis).</title>
        <authorList>
            <person name="Bennetzen J.L."/>
            <person name="Chen S."/>
            <person name="Ma X."/>
            <person name="Wang X."/>
            <person name="Yssel A.E.J."/>
            <person name="Chaluvadi S.R."/>
            <person name="Johnson M."/>
            <person name="Gangashetty P."/>
            <person name="Hamidou F."/>
            <person name="Sanogo M.D."/>
            <person name="Zwaenepoel A."/>
            <person name="Wallace J."/>
            <person name="Van De Peer Y."/>
            <person name="Van Deynze A."/>
        </authorList>
    </citation>
    <scope>NUCLEOTIDE SEQUENCE</scope>
    <source>
        <tissue evidence="2">Leaves</tissue>
    </source>
</reference>
<dbReference type="EMBL" id="JACEFO010000773">
    <property type="protein sequence ID" value="KAF8757374.1"/>
    <property type="molecule type" value="Genomic_DNA"/>
</dbReference>
<gene>
    <name evidence="2" type="ORF">HU200_010890</name>
</gene>
<comment type="caution">
    <text evidence="2">The sequence shown here is derived from an EMBL/GenBank/DDBJ whole genome shotgun (WGS) entry which is preliminary data.</text>
</comment>
<dbReference type="AlphaFoldDB" id="A0A835KLS7"/>
<evidence type="ECO:0000313" key="3">
    <source>
        <dbReference type="Proteomes" id="UP000636709"/>
    </source>
</evidence>
<protein>
    <submittedName>
        <fullName evidence="2">Uncharacterized protein</fullName>
    </submittedName>
</protein>
<organism evidence="2 3">
    <name type="scientific">Digitaria exilis</name>
    <dbReference type="NCBI Taxonomy" id="1010633"/>
    <lineage>
        <taxon>Eukaryota</taxon>
        <taxon>Viridiplantae</taxon>
        <taxon>Streptophyta</taxon>
        <taxon>Embryophyta</taxon>
        <taxon>Tracheophyta</taxon>
        <taxon>Spermatophyta</taxon>
        <taxon>Magnoliopsida</taxon>
        <taxon>Liliopsida</taxon>
        <taxon>Poales</taxon>
        <taxon>Poaceae</taxon>
        <taxon>PACMAD clade</taxon>
        <taxon>Panicoideae</taxon>
        <taxon>Panicodae</taxon>
        <taxon>Paniceae</taxon>
        <taxon>Anthephorinae</taxon>
        <taxon>Digitaria</taxon>
    </lineage>
</organism>
<evidence type="ECO:0000256" key="1">
    <source>
        <dbReference type="SAM" id="MobiDB-lite"/>
    </source>
</evidence>
<sequence>MTTRMTWGPTTGPSPTPTPLSVMGPLATAALMKYWSSTEVDPSKWWLSLAAQRRKIELWWSGKGAGRRIWGRRMNASMGLGSEKGSVN</sequence>